<evidence type="ECO:0000313" key="2">
    <source>
        <dbReference type="EMBL" id="OXM52891.1"/>
    </source>
</evidence>
<dbReference type="OrthoDB" id="3252095at2"/>
<dbReference type="PANTHER" id="PTHR34094:SF1">
    <property type="entry name" value="PROTEIN FAM185A"/>
    <property type="match status" value="1"/>
</dbReference>
<feature type="domain" description="DUF4097" evidence="1">
    <location>
        <begin position="22"/>
        <end position="231"/>
    </location>
</feature>
<reference evidence="2 3" key="1">
    <citation type="submission" date="2017-07" db="EMBL/GenBank/DDBJ databases">
        <title>Amycolatopsis alba DSM 44262 Genome sequencing and assembly.</title>
        <authorList>
            <person name="Kaur N."/>
            <person name="Mayilraj S."/>
        </authorList>
    </citation>
    <scope>NUCLEOTIDE SEQUENCE [LARGE SCALE GENOMIC DNA]</scope>
    <source>
        <strain evidence="2 3">DSM 44262</strain>
    </source>
</reference>
<comment type="caution">
    <text evidence="2">The sequence shown here is derived from an EMBL/GenBank/DDBJ whole genome shotgun (WGS) entry which is preliminary data.</text>
</comment>
<evidence type="ECO:0000259" key="1">
    <source>
        <dbReference type="Pfam" id="PF13349"/>
    </source>
</evidence>
<organism evidence="2 3">
    <name type="scientific">Amycolatopsis alba DSM 44262</name>
    <dbReference type="NCBI Taxonomy" id="1125972"/>
    <lineage>
        <taxon>Bacteria</taxon>
        <taxon>Bacillati</taxon>
        <taxon>Actinomycetota</taxon>
        <taxon>Actinomycetes</taxon>
        <taxon>Pseudonocardiales</taxon>
        <taxon>Pseudonocardiaceae</taxon>
        <taxon>Amycolatopsis</taxon>
    </lineage>
</organism>
<gene>
    <name evidence="2" type="ORF">CFP75_08460</name>
</gene>
<dbReference type="Pfam" id="PF13349">
    <property type="entry name" value="DUF4097"/>
    <property type="match status" value="1"/>
</dbReference>
<keyword evidence="3" id="KW-1185">Reference proteome</keyword>
<proteinExistence type="predicted"/>
<dbReference type="InterPro" id="IPR025164">
    <property type="entry name" value="Toastrack_DUF4097"/>
</dbReference>
<dbReference type="Proteomes" id="UP000215563">
    <property type="component" value="Unassembled WGS sequence"/>
</dbReference>
<evidence type="ECO:0000313" key="3">
    <source>
        <dbReference type="Proteomes" id="UP000215563"/>
    </source>
</evidence>
<dbReference type="EMBL" id="NMQU01000023">
    <property type="protein sequence ID" value="OXM52891.1"/>
    <property type="molecule type" value="Genomic_DNA"/>
</dbReference>
<dbReference type="PANTHER" id="PTHR34094">
    <property type="match status" value="1"/>
</dbReference>
<dbReference type="AlphaFoldDB" id="A0A229S293"/>
<dbReference type="RefSeq" id="WP_020629904.1">
    <property type="nucleotide sequence ID" value="NZ_KB913032.1"/>
</dbReference>
<protein>
    <recommendedName>
        <fullName evidence="1">DUF4097 domain-containing protein</fullName>
    </recommendedName>
</protein>
<accession>A0A229S293</accession>
<name>A0A229S293_AMYAL</name>
<sequence>MPSFATPEPILADLEPVVGNVRIVAGDRAETVVEVAPLDENNDSDVDAAKRTVVEFSGGTLTVRAPKMRLLDFSNRSRSIEVTIELPAGSRVQGSTGLGDLTVTGRLGACRYKSGTGHIRLDHAGELKLHSASGNIVVEHVDGNADISTSSGRVHVGEISGTGVVKNSNGSTTIGKAGDSIRLRSANGDLTVDKAEAGVEAKTANGSVRVLDAARGRLDLDTSMGDIEIGVREGSAAWLDVNTGFGRVLNDMAAAGAPTATTDKVEIHAGTSVGDIIVHRS</sequence>